<gene>
    <name evidence="5" type="ORF">E3O42_06760</name>
</gene>
<dbReference type="InterPro" id="IPR000032">
    <property type="entry name" value="HPr-like"/>
</dbReference>
<organism evidence="5 6">
    <name type="scientific">Cryobacterium adonitolivorans</name>
    <dbReference type="NCBI Taxonomy" id="1259189"/>
    <lineage>
        <taxon>Bacteria</taxon>
        <taxon>Bacillati</taxon>
        <taxon>Actinomycetota</taxon>
        <taxon>Actinomycetes</taxon>
        <taxon>Micrococcales</taxon>
        <taxon>Microbacteriaceae</taxon>
        <taxon>Cryobacterium</taxon>
    </lineage>
</organism>
<evidence type="ECO:0000256" key="2">
    <source>
        <dbReference type="ARBA" id="ARBA00022490"/>
    </source>
</evidence>
<dbReference type="NCBIfam" id="TIGR01003">
    <property type="entry name" value="PTS_HPr_family"/>
    <property type="match status" value="1"/>
</dbReference>
<reference evidence="5 6" key="1">
    <citation type="submission" date="2019-03" db="EMBL/GenBank/DDBJ databases">
        <title>Genomics of glacier-inhabiting Cryobacterium strains.</title>
        <authorList>
            <person name="Liu Q."/>
            <person name="Xin Y.-H."/>
        </authorList>
    </citation>
    <scope>NUCLEOTIDE SEQUENCE [LARGE SCALE GENOMIC DNA]</scope>
    <source>
        <strain evidence="5 6">RHLS22-1</strain>
    </source>
</reference>
<accession>A0A4R8W9L5</accession>
<dbReference type="InterPro" id="IPR035895">
    <property type="entry name" value="HPr-like_sf"/>
</dbReference>
<comment type="caution">
    <text evidence="5">The sequence shown here is derived from an EMBL/GenBank/DDBJ whole genome shotgun (WGS) entry which is preliminary data.</text>
</comment>
<evidence type="ECO:0000313" key="5">
    <source>
        <dbReference type="EMBL" id="TFC03140.1"/>
    </source>
</evidence>
<dbReference type="GO" id="GO:0005737">
    <property type="term" value="C:cytoplasm"/>
    <property type="evidence" value="ECO:0007669"/>
    <property type="project" value="UniProtKB-SubCell"/>
</dbReference>
<feature type="domain" description="HPr" evidence="4">
    <location>
        <begin position="11"/>
        <end position="97"/>
    </location>
</feature>
<proteinExistence type="predicted"/>
<keyword evidence="2" id="KW-0963">Cytoplasm</keyword>
<dbReference type="InterPro" id="IPR002114">
    <property type="entry name" value="PTS_HPr_Ser_P_site"/>
</dbReference>
<protein>
    <submittedName>
        <fullName evidence="5">HPr family phosphocarrier protein</fullName>
    </submittedName>
</protein>
<dbReference type="OrthoDB" id="5122524at2"/>
<dbReference type="EMBL" id="SOFL01000023">
    <property type="protein sequence ID" value="TFC03140.1"/>
    <property type="molecule type" value="Genomic_DNA"/>
</dbReference>
<dbReference type="AlphaFoldDB" id="A0A4R8W9L5"/>
<dbReference type="Pfam" id="PF00381">
    <property type="entry name" value="PTS-HPr"/>
    <property type="match status" value="1"/>
</dbReference>
<dbReference type="PRINTS" id="PR00107">
    <property type="entry name" value="PHOSPHOCPHPR"/>
</dbReference>
<dbReference type="PANTHER" id="PTHR33705">
    <property type="entry name" value="PHOSPHOCARRIER PROTEIN HPR"/>
    <property type="match status" value="1"/>
</dbReference>
<dbReference type="InterPro" id="IPR050399">
    <property type="entry name" value="HPr"/>
</dbReference>
<dbReference type="SUPFAM" id="SSF55594">
    <property type="entry name" value="HPr-like"/>
    <property type="match status" value="1"/>
</dbReference>
<sequence>MSSPSRYRAAVFREQATVRLPHGVHAAIAHRLHQTASRFSSSVFLRRGEEIASLRSIVAVLALGLHVGADIEVLADGTDEVDAVAAIVGMLRSTNAA</sequence>
<evidence type="ECO:0000256" key="3">
    <source>
        <dbReference type="ARBA" id="ARBA00022683"/>
    </source>
</evidence>
<evidence type="ECO:0000313" key="6">
    <source>
        <dbReference type="Proteomes" id="UP000297907"/>
    </source>
</evidence>
<dbReference type="Proteomes" id="UP000297907">
    <property type="component" value="Unassembled WGS sequence"/>
</dbReference>
<comment type="subcellular location">
    <subcellularLocation>
        <location evidence="1">Cytoplasm</location>
    </subcellularLocation>
</comment>
<dbReference type="PROSITE" id="PS00589">
    <property type="entry name" value="PTS_HPR_SER"/>
    <property type="match status" value="1"/>
</dbReference>
<dbReference type="Gene3D" id="3.30.1340.10">
    <property type="entry name" value="HPr-like"/>
    <property type="match status" value="1"/>
</dbReference>
<dbReference type="PANTHER" id="PTHR33705:SF2">
    <property type="entry name" value="PHOSPHOCARRIER PROTEIN NPR"/>
    <property type="match status" value="1"/>
</dbReference>
<dbReference type="GO" id="GO:0009401">
    <property type="term" value="P:phosphoenolpyruvate-dependent sugar phosphotransferase system"/>
    <property type="evidence" value="ECO:0007669"/>
    <property type="project" value="UniProtKB-KW"/>
</dbReference>
<dbReference type="CDD" id="cd00367">
    <property type="entry name" value="PTS-HPr_like"/>
    <property type="match status" value="1"/>
</dbReference>
<keyword evidence="3" id="KW-0598">Phosphotransferase system</keyword>
<keyword evidence="6" id="KW-1185">Reference proteome</keyword>
<evidence type="ECO:0000259" key="4">
    <source>
        <dbReference type="PROSITE" id="PS51350"/>
    </source>
</evidence>
<evidence type="ECO:0000256" key="1">
    <source>
        <dbReference type="ARBA" id="ARBA00004496"/>
    </source>
</evidence>
<name>A0A4R8W9L5_9MICO</name>
<dbReference type="PROSITE" id="PS51350">
    <property type="entry name" value="PTS_HPR_DOM"/>
    <property type="match status" value="1"/>
</dbReference>